<dbReference type="AlphaFoldDB" id="A0A6G1G8E5"/>
<evidence type="ECO:0000313" key="5">
    <source>
        <dbReference type="RefSeq" id="XP_033535801.1"/>
    </source>
</evidence>
<reference evidence="3 5" key="1">
    <citation type="submission" date="2020-01" db="EMBL/GenBank/DDBJ databases">
        <authorList>
            <consortium name="DOE Joint Genome Institute"/>
            <person name="Haridas S."/>
            <person name="Albert R."/>
            <person name="Binder M."/>
            <person name="Bloem J."/>
            <person name="Labutti K."/>
            <person name="Salamov A."/>
            <person name="Andreopoulos B."/>
            <person name="Baker S.E."/>
            <person name="Barry K."/>
            <person name="Bills G."/>
            <person name="Bluhm B.H."/>
            <person name="Cannon C."/>
            <person name="Castanera R."/>
            <person name="Culley D.E."/>
            <person name="Daum C."/>
            <person name="Ezra D."/>
            <person name="Gonzalez J.B."/>
            <person name="Henrissat B."/>
            <person name="Kuo A."/>
            <person name="Liang C."/>
            <person name="Lipzen A."/>
            <person name="Lutzoni F."/>
            <person name="Magnuson J."/>
            <person name="Mondo S."/>
            <person name="Nolan M."/>
            <person name="Ohm R."/>
            <person name="Pangilinan J."/>
            <person name="Park H.-J."/>
            <person name="Ramirez L."/>
            <person name="Alfaro M."/>
            <person name="Sun H."/>
            <person name="Tritt A."/>
            <person name="Yoshinaga Y."/>
            <person name="Zwiers L.-H."/>
            <person name="Turgeon B.G."/>
            <person name="Goodwin S.B."/>
            <person name="Spatafora J.W."/>
            <person name="Crous P.W."/>
            <person name="Grigoriev I.V."/>
        </authorList>
    </citation>
    <scope>NUCLEOTIDE SEQUENCE</scope>
    <source>
        <strain evidence="3 5">CBS 781.70</strain>
    </source>
</reference>
<evidence type="ECO:0000256" key="2">
    <source>
        <dbReference type="SAM" id="Phobius"/>
    </source>
</evidence>
<reference evidence="5" key="3">
    <citation type="submission" date="2025-04" db="UniProtKB">
        <authorList>
            <consortium name="RefSeq"/>
        </authorList>
    </citation>
    <scope>IDENTIFICATION</scope>
    <source>
        <strain evidence="5">CBS 781.70</strain>
    </source>
</reference>
<sequence>MIFRRTLYTFWRLSEIITLIPVIGMLAWFVHGYVESNQLTPNFILILFIVSVLAGAWALVTLFHVGHSGHFIGLVDLGFVGAFIAAVYEMRAITEVSCSNFEAGKIYINLGPFGYYGREGGNEWSVNLNKNCAMLKASFAFGIMNTLFFFFTAFLAWWMHRSNDKEVVRHSHRGSYSGSPRRSHHSRHSHRSSRRYYV</sequence>
<evidence type="ECO:0000313" key="3">
    <source>
        <dbReference type="EMBL" id="KAF1814170.1"/>
    </source>
</evidence>
<organism evidence="3">
    <name type="scientific">Eremomyces bilateralis CBS 781.70</name>
    <dbReference type="NCBI Taxonomy" id="1392243"/>
    <lineage>
        <taxon>Eukaryota</taxon>
        <taxon>Fungi</taxon>
        <taxon>Dikarya</taxon>
        <taxon>Ascomycota</taxon>
        <taxon>Pezizomycotina</taxon>
        <taxon>Dothideomycetes</taxon>
        <taxon>Dothideomycetes incertae sedis</taxon>
        <taxon>Eremomycetales</taxon>
        <taxon>Eremomycetaceae</taxon>
        <taxon>Eremomyces</taxon>
    </lineage>
</organism>
<feature type="transmembrane region" description="Helical" evidence="2">
    <location>
        <begin position="43"/>
        <end position="63"/>
    </location>
</feature>
<dbReference type="Proteomes" id="UP000504638">
    <property type="component" value="Unplaced"/>
</dbReference>
<reference evidence="5" key="2">
    <citation type="submission" date="2020-04" db="EMBL/GenBank/DDBJ databases">
        <authorList>
            <consortium name="NCBI Genome Project"/>
        </authorList>
    </citation>
    <scope>NUCLEOTIDE SEQUENCE</scope>
    <source>
        <strain evidence="5">CBS 781.70</strain>
    </source>
</reference>
<dbReference type="RefSeq" id="XP_033535801.1">
    <property type="nucleotide sequence ID" value="XM_033674806.1"/>
</dbReference>
<evidence type="ECO:0008006" key="6">
    <source>
        <dbReference type="Google" id="ProtNLM"/>
    </source>
</evidence>
<feature type="transmembrane region" description="Helical" evidence="2">
    <location>
        <begin position="70"/>
        <end position="88"/>
    </location>
</feature>
<keyword evidence="2" id="KW-0472">Membrane</keyword>
<keyword evidence="2" id="KW-1133">Transmembrane helix</keyword>
<dbReference type="OrthoDB" id="4918558at2759"/>
<feature type="transmembrane region" description="Helical" evidence="2">
    <location>
        <begin position="137"/>
        <end position="159"/>
    </location>
</feature>
<protein>
    <recommendedName>
        <fullName evidence="6">MARVEL domain-containing protein</fullName>
    </recommendedName>
</protein>
<proteinExistence type="predicted"/>
<dbReference type="EMBL" id="ML975153">
    <property type="protein sequence ID" value="KAF1814170.1"/>
    <property type="molecule type" value="Genomic_DNA"/>
</dbReference>
<gene>
    <name evidence="3 5" type="ORF">P152DRAFT_262698</name>
</gene>
<dbReference type="GeneID" id="54415376"/>
<feature type="transmembrane region" description="Helical" evidence="2">
    <location>
        <begin position="12"/>
        <end position="31"/>
    </location>
</feature>
<feature type="region of interest" description="Disordered" evidence="1">
    <location>
        <begin position="171"/>
        <end position="198"/>
    </location>
</feature>
<keyword evidence="2" id="KW-0812">Transmembrane</keyword>
<feature type="compositionally biased region" description="Basic residues" evidence="1">
    <location>
        <begin position="181"/>
        <end position="198"/>
    </location>
</feature>
<accession>A0A6G1G8E5</accession>
<evidence type="ECO:0000256" key="1">
    <source>
        <dbReference type="SAM" id="MobiDB-lite"/>
    </source>
</evidence>
<name>A0A6G1G8E5_9PEZI</name>
<keyword evidence="4" id="KW-1185">Reference proteome</keyword>
<evidence type="ECO:0000313" key="4">
    <source>
        <dbReference type="Proteomes" id="UP000504638"/>
    </source>
</evidence>